<reference evidence="3" key="1">
    <citation type="journal article" date="2023" name="Mol. Phylogenet. Evol.">
        <title>Genome-scale phylogeny and comparative genomics of the fungal order Sordariales.</title>
        <authorList>
            <person name="Hensen N."/>
            <person name="Bonometti L."/>
            <person name="Westerberg I."/>
            <person name="Brannstrom I.O."/>
            <person name="Guillou S."/>
            <person name="Cros-Aarteil S."/>
            <person name="Calhoun S."/>
            <person name="Haridas S."/>
            <person name="Kuo A."/>
            <person name="Mondo S."/>
            <person name="Pangilinan J."/>
            <person name="Riley R."/>
            <person name="LaButti K."/>
            <person name="Andreopoulos B."/>
            <person name="Lipzen A."/>
            <person name="Chen C."/>
            <person name="Yan M."/>
            <person name="Daum C."/>
            <person name="Ng V."/>
            <person name="Clum A."/>
            <person name="Steindorff A."/>
            <person name="Ohm R.A."/>
            <person name="Martin F."/>
            <person name="Silar P."/>
            <person name="Natvig D.O."/>
            <person name="Lalanne C."/>
            <person name="Gautier V."/>
            <person name="Ament-Velasquez S.L."/>
            <person name="Kruys A."/>
            <person name="Hutchinson M.I."/>
            <person name="Powell A.J."/>
            <person name="Barry K."/>
            <person name="Miller A.N."/>
            <person name="Grigoriev I.V."/>
            <person name="Debuchy R."/>
            <person name="Gladieux P."/>
            <person name="Hiltunen Thoren M."/>
            <person name="Johannesson H."/>
        </authorList>
    </citation>
    <scope>NUCLEOTIDE SEQUENCE</scope>
    <source>
        <strain evidence="3">CBS 359.72</strain>
    </source>
</reference>
<dbReference type="EMBL" id="MU857736">
    <property type="protein sequence ID" value="KAK4244503.1"/>
    <property type="molecule type" value="Genomic_DNA"/>
</dbReference>
<proteinExistence type="predicted"/>
<keyword evidence="2" id="KW-0472">Membrane</keyword>
<feature type="region of interest" description="Disordered" evidence="1">
    <location>
        <begin position="352"/>
        <end position="406"/>
    </location>
</feature>
<feature type="transmembrane region" description="Helical" evidence="2">
    <location>
        <begin position="160"/>
        <end position="182"/>
    </location>
</feature>
<feature type="compositionally biased region" description="Pro residues" evidence="1">
    <location>
        <begin position="43"/>
        <end position="55"/>
    </location>
</feature>
<feature type="transmembrane region" description="Helical" evidence="2">
    <location>
        <begin position="120"/>
        <end position="140"/>
    </location>
</feature>
<keyword evidence="4" id="KW-1185">Reference proteome</keyword>
<feature type="compositionally biased region" description="Basic and acidic residues" evidence="1">
    <location>
        <begin position="56"/>
        <end position="74"/>
    </location>
</feature>
<feature type="transmembrane region" description="Helical" evidence="2">
    <location>
        <begin position="194"/>
        <end position="219"/>
    </location>
</feature>
<feature type="compositionally biased region" description="Low complexity" evidence="1">
    <location>
        <begin position="355"/>
        <end position="366"/>
    </location>
</feature>
<evidence type="ECO:0008006" key="5">
    <source>
        <dbReference type="Google" id="ProtNLM"/>
    </source>
</evidence>
<keyword evidence="2" id="KW-0812">Transmembrane</keyword>
<sequence length="406" mass="43592">MADGGNSAAEPRVVQSDQGTEGRGVENATDERQRERQEDETQPSPPPPPPKPLPPSHKELKHQPLPPSHKELKHQPPFSQSHGAPFGPVSVGQLPVGQLHDEIEQPRPEHPVWRKTKSGLLMLSLMVCAVIFGICIALGFEYASDSDTYYGAEGLDFEFGLSGTAAGLAIVVTAVEFLKTLFSSRREGMHPGALVAFHLLIWLVALVAGIMTALFNAFADWSRNQTALFERVLVAFDCILFLIHFILFVGACVETNQLKKANRGVVVVRVPVPVGPGYPGAPYPVYGSAGQFVPLQPGTQPGHSTVPMMTQISPQAGNGAGPVPPQPAALYAGYYAPASQGYYAPAPVVSTAAHPSRSSRGPPASRSESRRSQRQVQDGQQSEPTSQSTQSQLHNRQEEPTPGRTA</sequence>
<evidence type="ECO:0000256" key="2">
    <source>
        <dbReference type="SAM" id="Phobius"/>
    </source>
</evidence>
<protein>
    <recommendedName>
        <fullName evidence="5">MARVEL domain-containing protein</fullName>
    </recommendedName>
</protein>
<feature type="compositionally biased region" description="Basic and acidic residues" evidence="1">
    <location>
        <begin position="29"/>
        <end position="39"/>
    </location>
</feature>
<reference evidence="3" key="2">
    <citation type="submission" date="2023-05" db="EMBL/GenBank/DDBJ databases">
        <authorList>
            <consortium name="Lawrence Berkeley National Laboratory"/>
            <person name="Steindorff A."/>
            <person name="Hensen N."/>
            <person name="Bonometti L."/>
            <person name="Westerberg I."/>
            <person name="Brannstrom I.O."/>
            <person name="Guillou S."/>
            <person name="Cros-Aarteil S."/>
            <person name="Calhoun S."/>
            <person name="Haridas S."/>
            <person name="Kuo A."/>
            <person name="Mondo S."/>
            <person name="Pangilinan J."/>
            <person name="Riley R."/>
            <person name="Labutti K."/>
            <person name="Andreopoulos B."/>
            <person name="Lipzen A."/>
            <person name="Chen C."/>
            <person name="Yanf M."/>
            <person name="Daum C."/>
            <person name="Ng V."/>
            <person name="Clum A."/>
            <person name="Ohm R."/>
            <person name="Martin F."/>
            <person name="Silar P."/>
            <person name="Natvig D."/>
            <person name="Lalanne C."/>
            <person name="Gautier V."/>
            <person name="Ament-Velasquez S.L."/>
            <person name="Kruys A."/>
            <person name="Hutchinson M.I."/>
            <person name="Powell A.J."/>
            <person name="Barry K."/>
            <person name="Miller A.N."/>
            <person name="Grigoriev I.V."/>
            <person name="Debuchy R."/>
            <person name="Gladieux P."/>
            <person name="Thoren M.H."/>
            <person name="Johannesson H."/>
        </authorList>
    </citation>
    <scope>NUCLEOTIDE SEQUENCE</scope>
    <source>
        <strain evidence="3">CBS 359.72</strain>
    </source>
</reference>
<feature type="compositionally biased region" description="Basic and acidic residues" evidence="1">
    <location>
        <begin position="395"/>
        <end position="406"/>
    </location>
</feature>
<name>A0AAN7HJR7_9PEZI</name>
<dbReference type="Proteomes" id="UP001303647">
    <property type="component" value="Unassembled WGS sequence"/>
</dbReference>
<keyword evidence="2" id="KW-1133">Transmembrane helix</keyword>
<feature type="compositionally biased region" description="Low complexity" evidence="1">
    <location>
        <begin position="380"/>
        <end position="392"/>
    </location>
</feature>
<dbReference type="AlphaFoldDB" id="A0AAN7HJR7"/>
<evidence type="ECO:0000313" key="4">
    <source>
        <dbReference type="Proteomes" id="UP001303647"/>
    </source>
</evidence>
<feature type="region of interest" description="Disordered" evidence="1">
    <location>
        <begin position="1"/>
        <end position="93"/>
    </location>
</feature>
<evidence type="ECO:0000313" key="3">
    <source>
        <dbReference type="EMBL" id="KAK4244503.1"/>
    </source>
</evidence>
<gene>
    <name evidence="3" type="ORF">C7999DRAFT_35156</name>
</gene>
<feature type="transmembrane region" description="Helical" evidence="2">
    <location>
        <begin position="231"/>
        <end position="253"/>
    </location>
</feature>
<organism evidence="3 4">
    <name type="scientific">Corynascus novoguineensis</name>
    <dbReference type="NCBI Taxonomy" id="1126955"/>
    <lineage>
        <taxon>Eukaryota</taxon>
        <taxon>Fungi</taxon>
        <taxon>Dikarya</taxon>
        <taxon>Ascomycota</taxon>
        <taxon>Pezizomycotina</taxon>
        <taxon>Sordariomycetes</taxon>
        <taxon>Sordariomycetidae</taxon>
        <taxon>Sordariales</taxon>
        <taxon>Chaetomiaceae</taxon>
        <taxon>Corynascus</taxon>
    </lineage>
</organism>
<evidence type="ECO:0000256" key="1">
    <source>
        <dbReference type="SAM" id="MobiDB-lite"/>
    </source>
</evidence>
<comment type="caution">
    <text evidence="3">The sequence shown here is derived from an EMBL/GenBank/DDBJ whole genome shotgun (WGS) entry which is preliminary data.</text>
</comment>
<accession>A0AAN7HJR7</accession>